<organism evidence="4 5">
    <name type="scientific">Bacillus wiedmannii</name>
    <dbReference type="NCBI Taxonomy" id="1890302"/>
    <lineage>
        <taxon>Bacteria</taxon>
        <taxon>Bacillati</taxon>
        <taxon>Bacillota</taxon>
        <taxon>Bacilli</taxon>
        <taxon>Bacillales</taxon>
        <taxon>Bacillaceae</taxon>
        <taxon>Bacillus</taxon>
        <taxon>Bacillus cereus group</taxon>
    </lineage>
</organism>
<dbReference type="RefSeq" id="WP_088122610.1">
    <property type="nucleotide sequence ID" value="NZ_FMBE01000013.1"/>
</dbReference>
<evidence type="ECO:0000259" key="3">
    <source>
        <dbReference type="Pfam" id="PF07261"/>
    </source>
</evidence>
<dbReference type="PANTHER" id="PTHR37293">
    <property type="entry name" value="PHAGE REPLICATION PROTEIN-RELATED"/>
    <property type="match status" value="1"/>
</dbReference>
<accession>A0A1C4ECF8</accession>
<feature type="coiled-coil region" evidence="2">
    <location>
        <begin position="141"/>
        <end position="172"/>
    </location>
</feature>
<dbReference type="EMBL" id="FMBE01000013">
    <property type="protein sequence ID" value="SCC41306.1"/>
    <property type="molecule type" value="Genomic_DNA"/>
</dbReference>
<dbReference type="InterPro" id="IPR006343">
    <property type="entry name" value="DnaB/C_C"/>
</dbReference>
<dbReference type="InterPro" id="IPR053162">
    <property type="entry name" value="DnaD"/>
</dbReference>
<dbReference type="NCBIfam" id="TIGR01446">
    <property type="entry name" value="DnaD_dom"/>
    <property type="match status" value="1"/>
</dbReference>
<dbReference type="SUPFAM" id="SSF158499">
    <property type="entry name" value="DnaD domain-like"/>
    <property type="match status" value="1"/>
</dbReference>
<keyword evidence="2" id="KW-0175">Coiled coil</keyword>
<dbReference type="InterPro" id="IPR034829">
    <property type="entry name" value="DnaD-like_sf"/>
</dbReference>
<dbReference type="Gene3D" id="1.10.10.630">
    <property type="entry name" value="DnaD domain-like"/>
    <property type="match status" value="1"/>
</dbReference>
<dbReference type="Pfam" id="PF07261">
    <property type="entry name" value="DnaB_2"/>
    <property type="match status" value="1"/>
</dbReference>
<sequence length="256" mass="30358">MAVYRNVQVNFWQDEFILDLTPEERYFYIYLLTGTKTKQCGIYVLPKRVAELETGYSMETVEKLLNRFVAYGKILYDAETKELYILNWLHYNPILNTNVEKCVLRELKTVKNKEFIHTFLSKCLEEEWKIPLLLQHFGMPAEEDNSSLQEVVEEKEEEIEEIEETEEDTSHSEVYKFYKQNISSLSPYIVKELKEWIQKVSGKTVIEALKIAFEHNKRTLAYVKGILRNWYKKGRVDFIEGKEGLHKRAVCSLYDP</sequence>
<reference evidence="5" key="1">
    <citation type="submission" date="2016-08" db="EMBL/GenBank/DDBJ databases">
        <authorList>
            <person name="Loux V."/>
            <person name="Rue O."/>
        </authorList>
    </citation>
    <scope>NUCLEOTIDE SEQUENCE [LARGE SCALE GENOMIC DNA]</scope>
    <source>
        <strain evidence="5">INRA Bc05-F1</strain>
    </source>
</reference>
<evidence type="ECO:0000313" key="4">
    <source>
        <dbReference type="EMBL" id="SCC41306.1"/>
    </source>
</evidence>
<proteinExistence type="inferred from homology"/>
<gene>
    <name evidence="4" type="ORF">BC05F1_03391</name>
</gene>
<dbReference type="Proteomes" id="UP000196052">
    <property type="component" value="Unassembled WGS sequence"/>
</dbReference>
<dbReference type="PANTHER" id="PTHR37293:SF5">
    <property type="entry name" value="DNA REPLICATION PROTEIN"/>
    <property type="match status" value="1"/>
</dbReference>
<protein>
    <submittedName>
        <fullName evidence="4">DnaD and phage-associated domain-containing protein</fullName>
    </submittedName>
</protein>
<evidence type="ECO:0000313" key="5">
    <source>
        <dbReference type="Proteomes" id="UP000196052"/>
    </source>
</evidence>
<name>A0A1C4ECF8_9BACI</name>
<evidence type="ECO:0000256" key="1">
    <source>
        <dbReference type="ARBA" id="ARBA00093462"/>
    </source>
</evidence>
<feature type="domain" description="DnaB/C C-terminal" evidence="3">
    <location>
        <begin position="175"/>
        <end position="234"/>
    </location>
</feature>
<evidence type="ECO:0000256" key="2">
    <source>
        <dbReference type="SAM" id="Coils"/>
    </source>
</evidence>
<dbReference type="AlphaFoldDB" id="A0A1C4ECF8"/>
<comment type="similarity">
    <text evidence="1">Belongs to the DnaB/DnaD family.</text>
</comment>